<dbReference type="WBParaSite" id="TTAC_0000603801-mRNA-1">
    <property type="protein sequence ID" value="TTAC_0000603801-mRNA-1"/>
    <property type="gene ID" value="TTAC_0000603801"/>
</dbReference>
<sequence>LHNMEGERHLSRWHYYPPDQMELAGMCSLPHAAELMLECSCVLLVVVHSCCYSVDAVWLKEFSSKRQAYEVDMELELPWHRLQSTNRSTLGELFTGFTAYYAGFDFNQTISICSGGPSHMCTSMIEVEGFTVDFVSGDFGRGHGLEDGAYGDLISNRNGHIAL</sequence>
<accession>A0A0R3WZ48</accession>
<proteinExistence type="predicted"/>
<dbReference type="STRING" id="6205.A0A0R3WZ48"/>
<dbReference type="Gene3D" id="1.10.1410.10">
    <property type="match status" value="1"/>
</dbReference>
<dbReference type="AlphaFoldDB" id="A0A0R3WZ48"/>
<reference evidence="1" key="1">
    <citation type="submission" date="2017-02" db="UniProtKB">
        <authorList>
            <consortium name="WormBaseParasite"/>
        </authorList>
    </citation>
    <scope>IDENTIFICATION</scope>
</reference>
<organism evidence="1">
    <name type="scientific">Hydatigena taeniaeformis</name>
    <name type="common">Feline tapeworm</name>
    <name type="synonym">Taenia taeniaeformis</name>
    <dbReference type="NCBI Taxonomy" id="6205"/>
    <lineage>
        <taxon>Eukaryota</taxon>
        <taxon>Metazoa</taxon>
        <taxon>Spiralia</taxon>
        <taxon>Lophotrochozoa</taxon>
        <taxon>Platyhelminthes</taxon>
        <taxon>Cestoda</taxon>
        <taxon>Eucestoda</taxon>
        <taxon>Cyclophyllidea</taxon>
        <taxon>Taeniidae</taxon>
        <taxon>Hydatigera</taxon>
    </lineage>
</organism>
<protein>
    <submittedName>
        <fullName evidence="1">PAP-associated domain-containing protein</fullName>
    </submittedName>
</protein>
<evidence type="ECO:0000313" key="1">
    <source>
        <dbReference type="WBParaSite" id="TTAC_0000603801-mRNA-1"/>
    </source>
</evidence>
<name>A0A0R3WZ48_HYDTA</name>